<accession>A0A226ENE7</accession>
<evidence type="ECO:0000313" key="2">
    <source>
        <dbReference type="EMBL" id="OXA59183.1"/>
    </source>
</evidence>
<dbReference type="Proteomes" id="UP000198287">
    <property type="component" value="Unassembled WGS sequence"/>
</dbReference>
<reference evidence="2 3" key="1">
    <citation type="submission" date="2015-12" db="EMBL/GenBank/DDBJ databases">
        <title>The genome of Folsomia candida.</title>
        <authorList>
            <person name="Faddeeva A."/>
            <person name="Derks M.F."/>
            <person name="Anvar Y."/>
            <person name="Smit S."/>
            <person name="Van Straalen N."/>
            <person name="Roelofs D."/>
        </authorList>
    </citation>
    <scope>NUCLEOTIDE SEQUENCE [LARGE SCALE GENOMIC DNA]</scope>
    <source>
        <strain evidence="2 3">VU population</strain>
        <tissue evidence="2">Whole body</tissue>
    </source>
</reference>
<keyword evidence="3" id="KW-1185">Reference proteome</keyword>
<evidence type="ECO:0000313" key="3">
    <source>
        <dbReference type="Proteomes" id="UP000198287"/>
    </source>
</evidence>
<feature type="compositionally biased region" description="Low complexity" evidence="1">
    <location>
        <begin position="103"/>
        <end position="132"/>
    </location>
</feature>
<gene>
    <name evidence="2" type="ORF">Fcan01_04926</name>
</gene>
<proteinExistence type="predicted"/>
<sequence>MNNELEPYKKTLTKVKGDENFTCHSGGYNFTDTCGNVKFCKCDKNDSQGCLSTSSELFVCDYESKNTTDEGAITKANEICCNLHENFQNASKHDNPTSTIKYSTSRPTPTSTTRAPRVTSSLKPTLSPTSGSSPIPHKGYFSLLVAAYFWPTTLIHGLGAGLTALNAGENAEKVGIIKKLQQNKELKAGNCGQNIVSNIGRCPSGEDMTRQCAILAGLKRPDSPKNGNCVKPVIKGTKYWCQILDKNKLDVFDACCSKKGGGHAVWTCSWAIVTTPT</sequence>
<comment type="caution">
    <text evidence="2">The sequence shown here is derived from an EMBL/GenBank/DDBJ whole genome shotgun (WGS) entry which is preliminary data.</text>
</comment>
<protein>
    <submittedName>
        <fullName evidence="2">Uncharacterized protein</fullName>
    </submittedName>
</protein>
<feature type="compositionally biased region" description="Polar residues" evidence="1">
    <location>
        <begin position="92"/>
        <end position="102"/>
    </location>
</feature>
<evidence type="ECO:0000256" key="1">
    <source>
        <dbReference type="SAM" id="MobiDB-lite"/>
    </source>
</evidence>
<dbReference type="EMBL" id="LNIX01000002">
    <property type="protein sequence ID" value="OXA59183.1"/>
    <property type="molecule type" value="Genomic_DNA"/>
</dbReference>
<organism evidence="2 3">
    <name type="scientific">Folsomia candida</name>
    <name type="common">Springtail</name>
    <dbReference type="NCBI Taxonomy" id="158441"/>
    <lineage>
        <taxon>Eukaryota</taxon>
        <taxon>Metazoa</taxon>
        <taxon>Ecdysozoa</taxon>
        <taxon>Arthropoda</taxon>
        <taxon>Hexapoda</taxon>
        <taxon>Collembola</taxon>
        <taxon>Entomobryomorpha</taxon>
        <taxon>Isotomoidea</taxon>
        <taxon>Isotomidae</taxon>
        <taxon>Proisotominae</taxon>
        <taxon>Folsomia</taxon>
    </lineage>
</organism>
<dbReference type="AlphaFoldDB" id="A0A226ENE7"/>
<feature type="region of interest" description="Disordered" evidence="1">
    <location>
        <begin position="92"/>
        <end position="132"/>
    </location>
</feature>
<name>A0A226ENE7_FOLCA</name>